<name>A0A8J6HHE7_TENMO</name>
<feature type="domain" description="PHD-type" evidence="12">
    <location>
        <begin position="277"/>
        <end position="328"/>
    </location>
</feature>
<dbReference type="PROSITE" id="PS50053">
    <property type="entry name" value="UBIQUITIN_2"/>
    <property type="match status" value="1"/>
</dbReference>
<keyword evidence="9" id="KW-0539">Nucleus</keyword>
<dbReference type="InterPro" id="IPR000626">
    <property type="entry name" value="Ubiquitin-like_dom"/>
</dbReference>
<evidence type="ECO:0000256" key="7">
    <source>
        <dbReference type="ARBA" id="ARBA00022786"/>
    </source>
</evidence>
<dbReference type="EC" id="2.3.2.27" evidence="3"/>
<dbReference type="GO" id="GO:0008270">
    <property type="term" value="F:zinc ion binding"/>
    <property type="evidence" value="ECO:0007669"/>
    <property type="project" value="UniProtKB-KW"/>
</dbReference>
<dbReference type="Gene3D" id="2.30.30.140">
    <property type="match status" value="1"/>
</dbReference>
<evidence type="ECO:0000256" key="10">
    <source>
        <dbReference type="ARBA" id="ARBA00023306"/>
    </source>
</evidence>
<dbReference type="Proteomes" id="UP000719412">
    <property type="component" value="Unassembled WGS sequence"/>
</dbReference>
<dbReference type="InterPro" id="IPR019787">
    <property type="entry name" value="Znf_PHD-finger"/>
</dbReference>
<dbReference type="CDD" id="cd20387">
    <property type="entry name" value="Tudor_UHRF_rpt1"/>
    <property type="match status" value="1"/>
</dbReference>
<keyword evidence="6 11" id="KW-0863">Zinc-finger</keyword>
<comment type="catalytic activity">
    <reaction evidence="1">
        <text>S-ubiquitinyl-[E2 ubiquitin-conjugating enzyme]-L-cysteine + [acceptor protein]-L-lysine = [E2 ubiquitin-conjugating enzyme]-L-cysteine + N(6)-ubiquitinyl-[acceptor protein]-L-lysine.</text>
        <dbReference type="EC" id="2.3.2.27"/>
    </reaction>
</comment>
<evidence type="ECO:0000256" key="4">
    <source>
        <dbReference type="ARBA" id="ARBA00022679"/>
    </source>
</evidence>
<evidence type="ECO:0000259" key="13">
    <source>
        <dbReference type="PROSITE" id="PS50053"/>
    </source>
</evidence>
<dbReference type="InterPro" id="IPR045134">
    <property type="entry name" value="UHRF1/2-like"/>
</dbReference>
<reference evidence="14" key="1">
    <citation type="journal article" date="2020" name="J Insects Food Feed">
        <title>The yellow mealworm (Tenebrio molitor) genome: a resource for the emerging insects as food and feed industry.</title>
        <authorList>
            <person name="Eriksson T."/>
            <person name="Andere A."/>
            <person name="Kelstrup H."/>
            <person name="Emery V."/>
            <person name="Picard C."/>
        </authorList>
    </citation>
    <scope>NUCLEOTIDE SEQUENCE</scope>
    <source>
        <strain evidence="14">Stoneville</strain>
        <tissue evidence="14">Whole head</tissue>
    </source>
</reference>
<evidence type="ECO:0000256" key="2">
    <source>
        <dbReference type="ARBA" id="ARBA00004906"/>
    </source>
</evidence>
<dbReference type="EMBL" id="JABDTM020023890">
    <property type="protein sequence ID" value="KAH0814816.1"/>
    <property type="molecule type" value="Genomic_DNA"/>
</dbReference>
<dbReference type="Pfam" id="PF02182">
    <property type="entry name" value="SAD_SRA"/>
    <property type="match status" value="1"/>
</dbReference>
<keyword evidence="7" id="KW-0833">Ubl conjugation pathway</keyword>
<accession>A0A8J6HHE7</accession>
<protein>
    <recommendedName>
        <fullName evidence="3">RING-type E3 ubiquitin transferase</fullName>
        <ecNumber evidence="3">2.3.2.27</ecNumber>
    </recommendedName>
</protein>
<evidence type="ECO:0000256" key="11">
    <source>
        <dbReference type="PROSITE-ProRule" id="PRU00146"/>
    </source>
</evidence>
<dbReference type="SUPFAM" id="SSF54236">
    <property type="entry name" value="Ubiquitin-like"/>
    <property type="match status" value="1"/>
</dbReference>
<dbReference type="GO" id="GO:0061630">
    <property type="term" value="F:ubiquitin protein ligase activity"/>
    <property type="evidence" value="ECO:0007669"/>
    <property type="project" value="UniProtKB-EC"/>
</dbReference>
<dbReference type="SMART" id="SM00249">
    <property type="entry name" value="PHD"/>
    <property type="match status" value="1"/>
</dbReference>
<comment type="caution">
    <text evidence="14">The sequence shown here is derived from an EMBL/GenBank/DDBJ whole genome shotgun (WGS) entry which is preliminary data.</text>
</comment>
<evidence type="ECO:0000256" key="6">
    <source>
        <dbReference type="ARBA" id="ARBA00022771"/>
    </source>
</evidence>
<sequence length="450" mass="51564">MQTVRIRRVTVAGVQNDLVLTVPLTSRIEGLQKLIYDELEVYPSEQKLYYGGKELIPDHLVTDYKIKNGDVIQLLVRHFTCNVEESESDDSTECANLTSTASNYYRTGDAIDVVYSELGAWFEAKVVKIFVDQSLERVGEEDLIFQVVMDRNERTAPINVKFNEIRPRARYIYETAELRAGMMVLVNYNIQKPRERGYWYDLTITRVDGDVVEGNLILGNNHEGVNNCVIQFADEVMKIEPARPLTDRVEATGDIPLRKLPLYCDKCKDVTSKNCKECSCNICGKKNCIDKLIICDECEYTYHLFCLNPPLLEVPSDPEWYCPDCKTDESEIVRAGEKLKRIEGKNWIKKCKDQMRNYILKNHFGPVFGIEVGTCWTSRPQLCEIHGTSSTDIHYNEYHGVYSIILNGNNESDVDNGEEFYYTLLDGRSGSDRQTITLQVSSQLPTRMIK</sequence>
<dbReference type="Pfam" id="PF00240">
    <property type="entry name" value="ubiquitin"/>
    <property type="match status" value="1"/>
</dbReference>
<dbReference type="Pfam" id="PF00628">
    <property type="entry name" value="PHD"/>
    <property type="match status" value="1"/>
</dbReference>
<dbReference type="UniPathway" id="UPA00143"/>
<feature type="domain" description="Ubiquitin-like" evidence="13">
    <location>
        <begin position="4"/>
        <end position="77"/>
    </location>
</feature>
<dbReference type="InterPro" id="IPR015947">
    <property type="entry name" value="PUA-like_sf"/>
</dbReference>
<evidence type="ECO:0000256" key="8">
    <source>
        <dbReference type="ARBA" id="ARBA00022833"/>
    </source>
</evidence>
<dbReference type="InterPro" id="IPR036987">
    <property type="entry name" value="SRA-YDG_sf"/>
</dbReference>
<dbReference type="Gene3D" id="2.30.30.1150">
    <property type="match status" value="1"/>
</dbReference>
<keyword evidence="15" id="KW-1185">Reference proteome</keyword>
<dbReference type="Gene3D" id="3.10.20.90">
    <property type="entry name" value="Phosphatidylinositol 3-kinase Catalytic Subunit, Chain A, domain 1"/>
    <property type="match status" value="1"/>
</dbReference>
<dbReference type="InterPro" id="IPR003105">
    <property type="entry name" value="SRA_YDG"/>
</dbReference>
<dbReference type="GO" id="GO:0016567">
    <property type="term" value="P:protein ubiquitination"/>
    <property type="evidence" value="ECO:0007669"/>
    <property type="project" value="UniProtKB-UniPathway"/>
</dbReference>
<dbReference type="InterPro" id="IPR011011">
    <property type="entry name" value="Znf_FYVE_PHD"/>
</dbReference>
<keyword evidence="10" id="KW-0131">Cell cycle</keyword>
<evidence type="ECO:0000256" key="3">
    <source>
        <dbReference type="ARBA" id="ARBA00012483"/>
    </source>
</evidence>
<keyword evidence="4" id="KW-0808">Transferase</keyword>
<dbReference type="SUPFAM" id="SSF88697">
    <property type="entry name" value="PUA domain-like"/>
    <property type="match status" value="1"/>
</dbReference>
<evidence type="ECO:0000256" key="9">
    <source>
        <dbReference type="ARBA" id="ARBA00023242"/>
    </source>
</evidence>
<evidence type="ECO:0000256" key="5">
    <source>
        <dbReference type="ARBA" id="ARBA00022723"/>
    </source>
</evidence>
<evidence type="ECO:0000259" key="12">
    <source>
        <dbReference type="PROSITE" id="PS50016"/>
    </source>
</evidence>
<dbReference type="Gene3D" id="2.30.280.10">
    <property type="entry name" value="SRA-YDG"/>
    <property type="match status" value="1"/>
</dbReference>
<evidence type="ECO:0000256" key="1">
    <source>
        <dbReference type="ARBA" id="ARBA00000900"/>
    </source>
</evidence>
<organism evidence="14 15">
    <name type="scientific">Tenebrio molitor</name>
    <name type="common">Yellow mealworm beetle</name>
    <dbReference type="NCBI Taxonomy" id="7067"/>
    <lineage>
        <taxon>Eukaryota</taxon>
        <taxon>Metazoa</taxon>
        <taxon>Ecdysozoa</taxon>
        <taxon>Arthropoda</taxon>
        <taxon>Hexapoda</taxon>
        <taxon>Insecta</taxon>
        <taxon>Pterygota</taxon>
        <taxon>Neoptera</taxon>
        <taxon>Endopterygota</taxon>
        <taxon>Coleoptera</taxon>
        <taxon>Polyphaga</taxon>
        <taxon>Cucujiformia</taxon>
        <taxon>Tenebrionidae</taxon>
        <taxon>Tenebrio</taxon>
    </lineage>
</organism>
<proteinExistence type="predicted"/>
<dbReference type="AlphaFoldDB" id="A0A8J6HHE7"/>
<dbReference type="Pfam" id="PF12148">
    <property type="entry name" value="TTD"/>
    <property type="match status" value="1"/>
</dbReference>
<dbReference type="SMART" id="SM00466">
    <property type="entry name" value="SRA"/>
    <property type="match status" value="1"/>
</dbReference>
<dbReference type="InterPro" id="IPR029071">
    <property type="entry name" value="Ubiquitin-like_domsf"/>
</dbReference>
<dbReference type="PANTHER" id="PTHR14140">
    <property type="entry name" value="E3 UBIQUITIN-PROTEIN LIGASE UHRF-RELATED"/>
    <property type="match status" value="1"/>
</dbReference>
<gene>
    <name evidence="14" type="ORF">GEV33_007975</name>
</gene>
<dbReference type="SMART" id="SM00213">
    <property type="entry name" value="UBQ"/>
    <property type="match status" value="1"/>
</dbReference>
<dbReference type="CDD" id="cd17039">
    <property type="entry name" value="Ubl_ubiquitin_like"/>
    <property type="match status" value="1"/>
</dbReference>
<dbReference type="CDD" id="cd15525">
    <property type="entry name" value="PHD_UHRF1_2"/>
    <property type="match status" value="1"/>
</dbReference>
<dbReference type="GO" id="GO:0044027">
    <property type="term" value="P:negative regulation of gene expression via chromosomal CpG island methylation"/>
    <property type="evidence" value="ECO:0007669"/>
    <property type="project" value="TreeGrafter"/>
</dbReference>
<keyword evidence="5" id="KW-0479">Metal-binding</keyword>
<comment type="pathway">
    <text evidence="2">Protein modification; protein ubiquitination.</text>
</comment>
<dbReference type="PROSITE" id="PS50016">
    <property type="entry name" value="ZF_PHD_2"/>
    <property type="match status" value="1"/>
</dbReference>
<evidence type="ECO:0000313" key="15">
    <source>
        <dbReference type="Proteomes" id="UP000719412"/>
    </source>
</evidence>
<reference evidence="14" key="2">
    <citation type="submission" date="2021-08" db="EMBL/GenBank/DDBJ databases">
        <authorList>
            <person name="Eriksson T."/>
        </authorList>
    </citation>
    <scope>NUCLEOTIDE SEQUENCE</scope>
    <source>
        <strain evidence="14">Stoneville</strain>
        <tissue evidence="14">Whole head</tissue>
    </source>
</reference>
<keyword evidence="8" id="KW-0862">Zinc</keyword>
<dbReference type="SUPFAM" id="SSF57903">
    <property type="entry name" value="FYVE/PHD zinc finger"/>
    <property type="match status" value="1"/>
</dbReference>
<dbReference type="PANTHER" id="PTHR14140:SF45">
    <property type="entry name" value="RING-TYPE E3 UBIQUITIN TRANSFERASE"/>
    <property type="match status" value="1"/>
</dbReference>
<dbReference type="InterPro" id="IPR001965">
    <property type="entry name" value="Znf_PHD"/>
</dbReference>
<dbReference type="InterPro" id="IPR021991">
    <property type="entry name" value="TTD_dom"/>
</dbReference>
<evidence type="ECO:0000313" key="14">
    <source>
        <dbReference type="EMBL" id="KAH0814816.1"/>
    </source>
</evidence>